<dbReference type="Proteomes" id="UP000433652">
    <property type="component" value="Unassembled WGS sequence"/>
</dbReference>
<comment type="caution">
    <text evidence="8">The sequence shown here is derived from an EMBL/GenBank/DDBJ whole genome shotgun (WGS) entry which is preliminary data.</text>
</comment>
<dbReference type="EMBL" id="WTYM01000042">
    <property type="protein sequence ID" value="MXO59985.1"/>
    <property type="molecule type" value="Genomic_DNA"/>
</dbReference>
<keyword evidence="5 7" id="KW-0472">Membrane</keyword>
<feature type="transmembrane region" description="Helical" evidence="7">
    <location>
        <begin position="77"/>
        <end position="97"/>
    </location>
</feature>
<dbReference type="RefSeq" id="WP_159794954.1">
    <property type="nucleotide sequence ID" value="NZ_WTYM01000042.1"/>
</dbReference>
<dbReference type="GO" id="GO:0030255">
    <property type="term" value="P:protein secretion by the type IV secretion system"/>
    <property type="evidence" value="ECO:0007669"/>
    <property type="project" value="InterPro"/>
</dbReference>
<organism evidence="8 9">
    <name type="scientific">Croceibacterium salegens</name>
    <dbReference type="NCBI Taxonomy" id="1737568"/>
    <lineage>
        <taxon>Bacteria</taxon>
        <taxon>Pseudomonadati</taxon>
        <taxon>Pseudomonadota</taxon>
        <taxon>Alphaproteobacteria</taxon>
        <taxon>Sphingomonadales</taxon>
        <taxon>Erythrobacteraceae</taxon>
        <taxon>Croceibacterium</taxon>
    </lineage>
</organism>
<dbReference type="Pfam" id="PF04610">
    <property type="entry name" value="TrbL"/>
    <property type="match status" value="1"/>
</dbReference>
<dbReference type="AlphaFoldDB" id="A0A6I4SVC7"/>
<dbReference type="InterPro" id="IPR007688">
    <property type="entry name" value="Conjugal_tfr_TrbL/VirB6"/>
</dbReference>
<comment type="subcellular location">
    <subcellularLocation>
        <location evidence="1">Membrane</location>
        <topology evidence="1">Multi-pass membrane protein</topology>
    </subcellularLocation>
</comment>
<keyword evidence="3 7" id="KW-0812">Transmembrane</keyword>
<evidence type="ECO:0000256" key="4">
    <source>
        <dbReference type="ARBA" id="ARBA00022989"/>
    </source>
</evidence>
<protein>
    <submittedName>
        <fullName evidence="8">Type VI secretion protein</fullName>
    </submittedName>
</protein>
<feature type="transmembrane region" description="Helical" evidence="7">
    <location>
        <begin position="46"/>
        <end position="65"/>
    </location>
</feature>
<feature type="transmembrane region" description="Helical" evidence="7">
    <location>
        <begin position="203"/>
        <end position="228"/>
    </location>
</feature>
<feature type="transmembrane region" description="Helical" evidence="7">
    <location>
        <begin position="248"/>
        <end position="268"/>
    </location>
</feature>
<name>A0A6I4SVC7_9SPHN</name>
<evidence type="ECO:0000256" key="2">
    <source>
        <dbReference type="ARBA" id="ARBA00007802"/>
    </source>
</evidence>
<accession>A0A6I4SVC7</accession>
<evidence type="ECO:0000256" key="7">
    <source>
        <dbReference type="SAM" id="Phobius"/>
    </source>
</evidence>
<evidence type="ECO:0000256" key="1">
    <source>
        <dbReference type="ARBA" id="ARBA00004141"/>
    </source>
</evidence>
<dbReference type="GO" id="GO:0016020">
    <property type="term" value="C:membrane"/>
    <property type="evidence" value="ECO:0007669"/>
    <property type="project" value="UniProtKB-SubCell"/>
</dbReference>
<proteinExistence type="inferred from homology"/>
<sequence length="388" mass="39539">MSAAACQRAVEQVGSGIAASLQGVDCAASGMAQAAFSRLFGSGGSLVPALTILLTLYVALFAFALITGRSRVGVSSLTPRIVTLGLVLTFATSWIAYQSVVWNLATGAPNQIAAILTGTPGNATMVFAQKIDVVFEALIQASGGQASPDSAFSPPGLLWLGGTLFLLGTVGLLATTRIALAILLAIGPVFVVFALFPGTRGLFVGWLKGVVMLAIAPLFAVLGGSMMLELSVPVLSALVEVPGQIDAQAAMAFFMIAAVYIALMFMTLKVAATMVNGWSVFGLANGSREEKIETAAAAASRPIPAIAPPAAGAAVDQARYATAAPSREIRLASAAPLAANNAGGAVNRREVRVSGTSGQPSGAKSISRASGVGSRFRSPAVRKTEKMK</sequence>
<evidence type="ECO:0000256" key="5">
    <source>
        <dbReference type="ARBA" id="ARBA00023136"/>
    </source>
</evidence>
<evidence type="ECO:0000313" key="9">
    <source>
        <dbReference type="Proteomes" id="UP000433652"/>
    </source>
</evidence>
<feature type="transmembrane region" description="Helical" evidence="7">
    <location>
        <begin position="164"/>
        <end position="196"/>
    </location>
</feature>
<comment type="similarity">
    <text evidence="2">Belongs to the TrbL/VirB6 family.</text>
</comment>
<evidence type="ECO:0000256" key="3">
    <source>
        <dbReference type="ARBA" id="ARBA00022692"/>
    </source>
</evidence>
<evidence type="ECO:0000256" key="6">
    <source>
        <dbReference type="SAM" id="MobiDB-lite"/>
    </source>
</evidence>
<feature type="region of interest" description="Disordered" evidence="6">
    <location>
        <begin position="346"/>
        <end position="388"/>
    </location>
</feature>
<feature type="compositionally biased region" description="Polar residues" evidence="6">
    <location>
        <begin position="354"/>
        <end position="368"/>
    </location>
</feature>
<gene>
    <name evidence="8" type="ORF">GRI89_10580</name>
</gene>
<reference evidence="8 9" key="1">
    <citation type="submission" date="2019-12" db="EMBL/GenBank/DDBJ databases">
        <title>Genomic-based taxomic classification of the family Erythrobacteraceae.</title>
        <authorList>
            <person name="Xu L."/>
        </authorList>
    </citation>
    <scope>NUCLEOTIDE SEQUENCE [LARGE SCALE GENOMIC DNA]</scope>
    <source>
        <strain evidence="8 9">MCCC 1K01500</strain>
    </source>
</reference>
<dbReference type="OrthoDB" id="7400974at2"/>
<keyword evidence="9" id="KW-1185">Reference proteome</keyword>
<evidence type="ECO:0000313" key="8">
    <source>
        <dbReference type="EMBL" id="MXO59985.1"/>
    </source>
</evidence>
<keyword evidence="4 7" id="KW-1133">Transmembrane helix</keyword>